<name>A0A225AHG8_TALAT</name>
<dbReference type="GO" id="GO:0055086">
    <property type="term" value="P:nucleobase-containing small molecule metabolic process"/>
    <property type="evidence" value="ECO:0007669"/>
    <property type="project" value="UniProtKB-ARBA"/>
</dbReference>
<evidence type="ECO:0000256" key="2">
    <source>
        <dbReference type="ARBA" id="ARBA00003949"/>
    </source>
</evidence>
<evidence type="ECO:0000256" key="3">
    <source>
        <dbReference type="ARBA" id="ARBA00006576"/>
    </source>
</evidence>
<dbReference type="Gene3D" id="3.40.140.10">
    <property type="entry name" value="Cytidine Deaminase, domain 2"/>
    <property type="match status" value="1"/>
</dbReference>
<comment type="catalytic activity">
    <reaction evidence="9 13">
        <text>cytidine + H2O + H(+) = uridine + NH4(+)</text>
        <dbReference type="Rhea" id="RHEA:16069"/>
        <dbReference type="ChEBI" id="CHEBI:15377"/>
        <dbReference type="ChEBI" id="CHEBI:15378"/>
        <dbReference type="ChEBI" id="CHEBI:16704"/>
        <dbReference type="ChEBI" id="CHEBI:17562"/>
        <dbReference type="ChEBI" id="CHEBI:28938"/>
        <dbReference type="EC" id="3.5.4.5"/>
    </reaction>
</comment>
<comment type="similarity">
    <text evidence="3 13">Belongs to the cytidine and deoxycytidylate deaminase family.</text>
</comment>
<dbReference type="RefSeq" id="XP_020118814.1">
    <property type="nucleotide sequence ID" value="XM_020268590.1"/>
</dbReference>
<dbReference type="GeneID" id="31006039"/>
<comment type="cofactor">
    <cofactor evidence="1 12 13">
        <name>Zn(2+)</name>
        <dbReference type="ChEBI" id="CHEBI:29105"/>
    </cofactor>
</comment>
<dbReference type="CDD" id="cd01283">
    <property type="entry name" value="cytidine_deaminase"/>
    <property type="match status" value="1"/>
</dbReference>
<accession>A0A225AHG8</accession>
<dbReference type="NCBIfam" id="TIGR01354">
    <property type="entry name" value="cyt_deam_tetra"/>
    <property type="match status" value="1"/>
</dbReference>
<evidence type="ECO:0000256" key="4">
    <source>
        <dbReference type="ARBA" id="ARBA00012783"/>
    </source>
</evidence>
<evidence type="ECO:0000256" key="6">
    <source>
        <dbReference type="ARBA" id="ARBA00022801"/>
    </source>
</evidence>
<comment type="function">
    <text evidence="2 13">This enzyme scavenges exogenous and endogenous cytidine and 2'-deoxycytidine for UMP synthesis.</text>
</comment>
<feature type="binding site" evidence="12">
    <location>
        <position position="81"/>
    </location>
    <ligand>
        <name>Zn(2+)</name>
        <dbReference type="ChEBI" id="CHEBI:29105"/>
        <note>catalytic</note>
    </ligand>
</feature>
<dbReference type="Pfam" id="PF00383">
    <property type="entry name" value="dCMP_cyt_deam_1"/>
    <property type="match status" value="1"/>
</dbReference>
<dbReference type="Proteomes" id="UP000214365">
    <property type="component" value="Unassembled WGS sequence"/>
</dbReference>
<evidence type="ECO:0000256" key="13">
    <source>
        <dbReference type="RuleBase" id="RU364006"/>
    </source>
</evidence>
<evidence type="ECO:0000256" key="12">
    <source>
        <dbReference type="PIRSR" id="PIRSR606262-3"/>
    </source>
</evidence>
<dbReference type="PANTHER" id="PTHR11644:SF2">
    <property type="entry name" value="CYTIDINE DEAMINASE"/>
    <property type="match status" value="1"/>
</dbReference>
<evidence type="ECO:0000256" key="10">
    <source>
        <dbReference type="PIRSR" id="PIRSR606262-1"/>
    </source>
</evidence>
<feature type="binding site" evidence="12">
    <location>
        <position position="114"/>
    </location>
    <ligand>
        <name>Zn(2+)</name>
        <dbReference type="ChEBI" id="CHEBI:29105"/>
        <note>catalytic</note>
    </ligand>
</feature>
<evidence type="ECO:0000256" key="8">
    <source>
        <dbReference type="ARBA" id="ARBA00032005"/>
    </source>
</evidence>
<gene>
    <name evidence="15" type="ORF">UA08_06283</name>
</gene>
<dbReference type="PANTHER" id="PTHR11644">
    <property type="entry name" value="CYTIDINE DEAMINASE"/>
    <property type="match status" value="1"/>
</dbReference>
<dbReference type="STRING" id="1441469.A0A225AHG8"/>
<dbReference type="PROSITE" id="PS51747">
    <property type="entry name" value="CYT_DCMP_DEAMINASES_2"/>
    <property type="match status" value="1"/>
</dbReference>
<keyword evidence="7 12" id="KW-0862">Zinc</keyword>
<evidence type="ECO:0000256" key="7">
    <source>
        <dbReference type="ARBA" id="ARBA00022833"/>
    </source>
</evidence>
<evidence type="ECO:0000256" key="9">
    <source>
        <dbReference type="ARBA" id="ARBA00049558"/>
    </source>
</evidence>
<feature type="active site" description="Proton donor" evidence="10">
    <location>
        <position position="83"/>
    </location>
</feature>
<evidence type="ECO:0000256" key="11">
    <source>
        <dbReference type="PIRSR" id="PIRSR606262-2"/>
    </source>
</evidence>
<comment type="caution">
    <text evidence="15">The sequence shown here is derived from an EMBL/GenBank/DDBJ whole genome shotgun (WGS) entry which is preliminary data.</text>
</comment>
<dbReference type="NCBIfam" id="NF004064">
    <property type="entry name" value="PRK05578.1"/>
    <property type="match status" value="1"/>
</dbReference>
<dbReference type="OrthoDB" id="414540at2759"/>
<evidence type="ECO:0000259" key="14">
    <source>
        <dbReference type="PROSITE" id="PS51747"/>
    </source>
</evidence>
<keyword evidence="16" id="KW-1185">Reference proteome</keyword>
<evidence type="ECO:0000256" key="5">
    <source>
        <dbReference type="ARBA" id="ARBA00022723"/>
    </source>
</evidence>
<dbReference type="InterPro" id="IPR002125">
    <property type="entry name" value="CMP_dCMP_dom"/>
</dbReference>
<dbReference type="EMBL" id="LFMY01000009">
    <property type="protein sequence ID" value="OKL58693.1"/>
    <property type="molecule type" value="Genomic_DNA"/>
</dbReference>
<keyword evidence="6 13" id="KW-0378">Hydrolase</keyword>
<feature type="binding site" evidence="12">
    <location>
        <position position="117"/>
    </location>
    <ligand>
        <name>Zn(2+)</name>
        <dbReference type="ChEBI" id="CHEBI:29105"/>
        <note>catalytic</note>
    </ligand>
</feature>
<dbReference type="InterPro" id="IPR006262">
    <property type="entry name" value="Cyt_deam_tetra"/>
</dbReference>
<dbReference type="InterPro" id="IPR050202">
    <property type="entry name" value="Cyt/Deoxycyt_deaminase"/>
</dbReference>
<dbReference type="EC" id="3.5.4.5" evidence="4 13"/>
<comment type="catalytic activity">
    <reaction evidence="13">
        <text>2'-deoxycytidine + H2O + H(+) = 2'-deoxyuridine + NH4(+)</text>
        <dbReference type="Rhea" id="RHEA:13433"/>
        <dbReference type="ChEBI" id="CHEBI:15377"/>
        <dbReference type="ChEBI" id="CHEBI:15378"/>
        <dbReference type="ChEBI" id="CHEBI:15698"/>
        <dbReference type="ChEBI" id="CHEBI:16450"/>
        <dbReference type="ChEBI" id="CHEBI:28938"/>
        <dbReference type="EC" id="3.5.4.5"/>
    </reaction>
</comment>
<dbReference type="FunFam" id="3.40.140.10:FF:000008">
    <property type="entry name" value="Cytidine deaminase"/>
    <property type="match status" value="1"/>
</dbReference>
<dbReference type="GO" id="GO:0008270">
    <property type="term" value="F:zinc ion binding"/>
    <property type="evidence" value="ECO:0007669"/>
    <property type="project" value="UniProtKB-UniRule"/>
</dbReference>
<evidence type="ECO:0000256" key="1">
    <source>
        <dbReference type="ARBA" id="ARBA00001947"/>
    </source>
</evidence>
<evidence type="ECO:0000313" key="16">
    <source>
        <dbReference type="Proteomes" id="UP000214365"/>
    </source>
</evidence>
<sequence>MSAHLLSEVELQTISQKAIEAKSKAYCQRINPSINIRLLSPLTRRPGRYSNFHVGACILTSTGEYISGANIENAAYPVGVCAERVAFGTAIMQGHRSFKAIAVATDIKPAASPCGMCRQFMREFTTPSFPIYMFDKDGEYKIATIAELLPDSFGPDDLS</sequence>
<dbReference type="GO" id="GO:0004126">
    <property type="term" value="F:cytidine deaminase activity"/>
    <property type="evidence" value="ECO:0007669"/>
    <property type="project" value="UniProtKB-UniRule"/>
</dbReference>
<feature type="binding site" evidence="11">
    <location>
        <begin position="70"/>
        <end position="76"/>
    </location>
    <ligand>
        <name>substrate</name>
    </ligand>
</feature>
<dbReference type="SUPFAM" id="SSF53927">
    <property type="entry name" value="Cytidine deaminase-like"/>
    <property type="match status" value="1"/>
</dbReference>
<dbReference type="GO" id="GO:0072527">
    <property type="term" value="P:pyrimidine-containing compound metabolic process"/>
    <property type="evidence" value="ECO:0007669"/>
    <property type="project" value="UniProtKB-ARBA"/>
</dbReference>
<organism evidence="15 16">
    <name type="scientific">Talaromyces atroroseus</name>
    <dbReference type="NCBI Taxonomy" id="1441469"/>
    <lineage>
        <taxon>Eukaryota</taxon>
        <taxon>Fungi</taxon>
        <taxon>Dikarya</taxon>
        <taxon>Ascomycota</taxon>
        <taxon>Pezizomycotina</taxon>
        <taxon>Eurotiomycetes</taxon>
        <taxon>Eurotiomycetidae</taxon>
        <taxon>Eurotiales</taxon>
        <taxon>Trichocomaceae</taxon>
        <taxon>Talaromyces</taxon>
        <taxon>Talaromyces sect. Trachyspermi</taxon>
    </lineage>
</organism>
<dbReference type="InterPro" id="IPR016193">
    <property type="entry name" value="Cytidine_deaminase-like"/>
</dbReference>
<protein>
    <recommendedName>
        <fullName evidence="4 13">Cytidine deaminase</fullName>
        <ecNumber evidence="4 13">3.5.4.5</ecNumber>
    </recommendedName>
    <alternativeName>
        <fullName evidence="8 13">Cytidine aminohydrolase</fullName>
    </alternativeName>
</protein>
<evidence type="ECO:0000313" key="15">
    <source>
        <dbReference type="EMBL" id="OKL58693.1"/>
    </source>
</evidence>
<dbReference type="GO" id="GO:0005829">
    <property type="term" value="C:cytosol"/>
    <property type="evidence" value="ECO:0007669"/>
    <property type="project" value="TreeGrafter"/>
</dbReference>
<proteinExistence type="inferred from homology"/>
<keyword evidence="5 12" id="KW-0479">Metal-binding</keyword>
<reference evidence="15 16" key="1">
    <citation type="submission" date="2015-06" db="EMBL/GenBank/DDBJ databases">
        <title>Talaromyces atroroseus IBT 11181 draft genome.</title>
        <authorList>
            <person name="Rasmussen K.B."/>
            <person name="Rasmussen S."/>
            <person name="Petersen B."/>
            <person name="Sicheritz-Ponten T."/>
            <person name="Mortensen U.H."/>
            <person name="Thrane U."/>
        </authorList>
    </citation>
    <scope>NUCLEOTIDE SEQUENCE [LARGE SCALE GENOMIC DNA]</scope>
    <source>
        <strain evidence="15 16">IBT 11181</strain>
    </source>
</reference>
<feature type="domain" description="CMP/dCMP-type deaminase" evidence="14">
    <location>
        <begin position="9"/>
        <end position="156"/>
    </location>
</feature>
<dbReference type="AlphaFoldDB" id="A0A225AHG8"/>